<evidence type="ECO:0008006" key="3">
    <source>
        <dbReference type="Google" id="ProtNLM"/>
    </source>
</evidence>
<dbReference type="Proteomes" id="UP001500016">
    <property type="component" value="Unassembled WGS sequence"/>
</dbReference>
<protein>
    <recommendedName>
        <fullName evidence="3">DUF2267 domain-containing protein</fullName>
    </recommendedName>
</protein>
<proteinExistence type="predicted"/>
<organism evidence="1 2">
    <name type="scientific">Streptomyces albiaxialis</name>
    <dbReference type="NCBI Taxonomy" id="329523"/>
    <lineage>
        <taxon>Bacteria</taxon>
        <taxon>Bacillati</taxon>
        <taxon>Actinomycetota</taxon>
        <taxon>Actinomycetes</taxon>
        <taxon>Kitasatosporales</taxon>
        <taxon>Streptomycetaceae</taxon>
        <taxon>Streptomyces</taxon>
    </lineage>
</organism>
<dbReference type="Gene3D" id="1.10.490.110">
    <property type="entry name" value="Uncharacterized conserved protein DUF2267"/>
    <property type="match status" value="1"/>
</dbReference>
<gene>
    <name evidence="1" type="ORF">GCM10009801_19670</name>
</gene>
<sequence length="147" mass="15667">MHPLTPDSAAPAAPPSRPYVQMLERVRYDGAYPTREKAEEVTTAVLTALGRRLTGEERVGLAARLPVEAARLFVSSAPEADRLTGWAFVKDLASRTGGTLATTRWDVGSVLGAVAQLAGPELLDRILAQLPSGYAILFGRPELTQAA</sequence>
<dbReference type="Pfam" id="PF10025">
    <property type="entry name" value="DUF2267"/>
    <property type="match status" value="1"/>
</dbReference>
<accession>A0ABN2VQS9</accession>
<evidence type="ECO:0000313" key="1">
    <source>
        <dbReference type="EMBL" id="GAA2069659.1"/>
    </source>
</evidence>
<keyword evidence="2" id="KW-1185">Reference proteome</keyword>
<dbReference type="InterPro" id="IPR038282">
    <property type="entry name" value="DUF2267_sf"/>
</dbReference>
<dbReference type="InterPro" id="IPR018727">
    <property type="entry name" value="DUF2267"/>
</dbReference>
<name>A0ABN2VQS9_9ACTN</name>
<reference evidence="1 2" key="1">
    <citation type="journal article" date="2019" name="Int. J. Syst. Evol. Microbiol.">
        <title>The Global Catalogue of Microorganisms (GCM) 10K type strain sequencing project: providing services to taxonomists for standard genome sequencing and annotation.</title>
        <authorList>
            <consortium name="The Broad Institute Genomics Platform"/>
            <consortium name="The Broad Institute Genome Sequencing Center for Infectious Disease"/>
            <person name="Wu L."/>
            <person name="Ma J."/>
        </authorList>
    </citation>
    <scope>NUCLEOTIDE SEQUENCE [LARGE SCALE GENOMIC DNA]</scope>
    <source>
        <strain evidence="1 2">JCM 15478</strain>
    </source>
</reference>
<comment type="caution">
    <text evidence="1">The sequence shown here is derived from an EMBL/GenBank/DDBJ whole genome shotgun (WGS) entry which is preliminary data.</text>
</comment>
<evidence type="ECO:0000313" key="2">
    <source>
        <dbReference type="Proteomes" id="UP001500016"/>
    </source>
</evidence>
<dbReference type="EMBL" id="BAAAPE010000005">
    <property type="protein sequence ID" value="GAA2069659.1"/>
    <property type="molecule type" value="Genomic_DNA"/>
</dbReference>
<dbReference type="RefSeq" id="WP_344526178.1">
    <property type="nucleotide sequence ID" value="NZ_BAAAPE010000005.1"/>
</dbReference>